<dbReference type="OrthoDB" id="426882at2759"/>
<evidence type="ECO:0000313" key="5">
    <source>
        <dbReference type="Proteomes" id="UP000052943"/>
    </source>
</evidence>
<comment type="caution">
    <text evidence="4">The sequence shown here is derived from an EMBL/GenBank/DDBJ whole genome shotgun (WGS) entry which is preliminary data.</text>
</comment>
<dbReference type="InterPro" id="IPR000313">
    <property type="entry name" value="PWWP_dom"/>
</dbReference>
<reference evidence="4 5" key="1">
    <citation type="submission" date="2015-11" db="EMBL/GenBank/DDBJ databases">
        <title>Genomes and virulence difference between two physiological races of Phytophthora nicotianae.</title>
        <authorList>
            <person name="Liu H."/>
            <person name="Ma X."/>
            <person name="Yu H."/>
            <person name="Fang D."/>
            <person name="Li Y."/>
            <person name="Wang X."/>
            <person name="Wang W."/>
            <person name="Dong Y."/>
            <person name="Xiao B."/>
        </authorList>
    </citation>
    <scope>NUCLEOTIDE SEQUENCE [LARGE SCALE GENOMIC DNA]</scope>
    <source>
        <strain evidence="5">race 0</strain>
    </source>
</reference>
<dbReference type="Pfam" id="PF04305">
    <property type="entry name" value="DUF455"/>
    <property type="match status" value="1"/>
</dbReference>
<dbReference type="PANTHER" id="PTHR42782:SF2">
    <property type="entry name" value="3-OXOACYL-[ACYL-CARRIER-PROTEIN] SYNTHASE-LIKE PROTEIN"/>
    <property type="match status" value="1"/>
</dbReference>
<dbReference type="SUPFAM" id="SSF47240">
    <property type="entry name" value="Ferritin-like"/>
    <property type="match status" value="1"/>
</dbReference>
<dbReference type="PANTHER" id="PTHR42782">
    <property type="entry name" value="SI:CH73-314G15.3"/>
    <property type="match status" value="1"/>
</dbReference>
<dbReference type="EMBL" id="LNFO01001581">
    <property type="protein sequence ID" value="KUF90115.1"/>
    <property type="molecule type" value="Genomic_DNA"/>
</dbReference>
<feature type="region of interest" description="Disordered" evidence="2">
    <location>
        <begin position="547"/>
        <end position="588"/>
    </location>
</feature>
<dbReference type="PROSITE" id="PS50812">
    <property type="entry name" value="PWWP"/>
    <property type="match status" value="1"/>
</dbReference>
<feature type="coiled-coil region" evidence="1">
    <location>
        <begin position="486"/>
        <end position="520"/>
    </location>
</feature>
<evidence type="ECO:0000256" key="1">
    <source>
        <dbReference type="SAM" id="Coils"/>
    </source>
</evidence>
<gene>
    <name evidence="4" type="ORF">AM587_10017019</name>
</gene>
<keyword evidence="1" id="KW-0175">Coiled coil</keyword>
<proteinExistence type="predicted"/>
<organism evidence="4 5">
    <name type="scientific">Phytophthora nicotianae</name>
    <name type="common">Potato buckeye rot agent</name>
    <name type="synonym">Phytophthora parasitica</name>
    <dbReference type="NCBI Taxonomy" id="4792"/>
    <lineage>
        <taxon>Eukaryota</taxon>
        <taxon>Sar</taxon>
        <taxon>Stramenopiles</taxon>
        <taxon>Oomycota</taxon>
        <taxon>Peronosporomycetes</taxon>
        <taxon>Peronosporales</taxon>
        <taxon>Peronosporaceae</taxon>
        <taxon>Phytophthora</taxon>
    </lineage>
</organism>
<protein>
    <recommendedName>
        <fullName evidence="3">PWWP domain-containing protein</fullName>
    </recommendedName>
</protein>
<dbReference type="Gene3D" id="2.30.30.140">
    <property type="match status" value="2"/>
</dbReference>
<dbReference type="Pfam" id="PF00855">
    <property type="entry name" value="PWWP"/>
    <property type="match status" value="1"/>
</dbReference>
<feature type="compositionally biased region" description="Polar residues" evidence="2">
    <location>
        <begin position="279"/>
        <end position="302"/>
    </location>
</feature>
<name>A0A0W8D132_PHYNI</name>
<dbReference type="CDD" id="cd05162">
    <property type="entry name" value="PWWP"/>
    <property type="match status" value="1"/>
</dbReference>
<dbReference type="CDD" id="cd00657">
    <property type="entry name" value="Ferritin_like"/>
    <property type="match status" value="1"/>
</dbReference>
<evidence type="ECO:0000256" key="2">
    <source>
        <dbReference type="SAM" id="MobiDB-lite"/>
    </source>
</evidence>
<evidence type="ECO:0000313" key="4">
    <source>
        <dbReference type="EMBL" id="KUF90115.1"/>
    </source>
</evidence>
<dbReference type="InterPro" id="IPR009078">
    <property type="entry name" value="Ferritin-like_SF"/>
</dbReference>
<feature type="compositionally biased region" description="Polar residues" evidence="2">
    <location>
        <begin position="548"/>
        <end position="561"/>
    </location>
</feature>
<dbReference type="AlphaFoldDB" id="A0A0W8D132"/>
<dbReference type="InterPro" id="IPR007402">
    <property type="entry name" value="DUF455"/>
</dbReference>
<sequence length="963" mass="107143">MSAELAAPELHEGDWIDVVDGDGIWNVAQVLRLPTPETVEVTYDCWGDEYNEELRRDSERIAPFHTHTWAVKCWAKLDTWPWWPALLTVRAPGSAQGSQNLRLEGRLLVDFLDKVEFKERCRCWVEKSKVVAFQSDEEAKEMLTKLKTKKNKSKGGVRLKNLALSTELLAMCDALEDFPEFVEGTLPVQFNYKFTRPTAEVRKEMGEEIWMRGFADNRVNHASTHAYIPVFPDDSNSDSGNIAKAAEKTGPTTTRARDRSSHDREDSDSLPDTGKDDAPSTSIESNNVASENNGITAQNPKSTLKRTRTSDEVDEFNNTDTQNPKNSWKRTRLRNDDETSGNNDCQENETNAKGPLNSDNTDAGQAGKAKTHRKRTQEIESNTKKTQAAKVDASNSLQHKGKEKSLKPGTKEIRVSPRKYGKTPKVLRSQRRAAASLPRCTLPHARVLIKEKPRNEHKNAHRPSHSSHARHVLRAKEATVLADEKLQDMETALEDKLTELAEKSARVEALRNKCAALQTRVRSPTAAPAGSASQTQLPQKVLPLETSLARSSTSIPASETLSIRKEASRREKKANGRPSDTRVPAVARRSSQAKCSIRGLELVLDDIISKDLNHNLSAATTPAELESIKVELLKSPEVQAAIARIQHPSYATFTQDLSGVTGLSPYSTTSTLFACALDVLTTGDAFAKTEKTTKYVAQWKSGEIEAICNEDDDVNNVPDHPARPENVVVVPAHKAKQGSRKAFVHSLAHAESYAIDLMWDMVARFVPHNLPRAFYDDWVRVAGEEAEHFSSWAHRLTELGSFYGDLTGHEGLWDAAYDTRESILARLAVVHLVHEARGLDVFPNAVQRFEKASDDVSLKIIHKNYNEETTHVGAGVRWFRYVCERDGIDPIAKFHEIVPQYYKGMLKPPFNKEARDKAGMLEEWYLPLSTEAGAVPRKQSAGAATIDEAAVAMSSMKLEGASS</sequence>
<feature type="region of interest" description="Disordered" evidence="2">
    <location>
        <begin position="521"/>
        <end position="540"/>
    </location>
</feature>
<feature type="domain" description="PWWP" evidence="3">
    <location>
        <begin position="74"/>
        <end position="136"/>
    </location>
</feature>
<feature type="compositionally biased region" description="Polar residues" evidence="2">
    <location>
        <begin position="340"/>
        <end position="363"/>
    </location>
</feature>
<dbReference type="CDD" id="cd20104">
    <property type="entry name" value="MBT_PHF20L1-like"/>
    <property type="match status" value="1"/>
</dbReference>
<dbReference type="SUPFAM" id="SSF63748">
    <property type="entry name" value="Tudor/PWWP/MBT"/>
    <property type="match status" value="1"/>
</dbReference>
<accession>A0A0W8D132</accession>
<feature type="compositionally biased region" description="Basic and acidic residues" evidence="2">
    <location>
        <begin position="403"/>
        <end position="414"/>
    </location>
</feature>
<feature type="region of interest" description="Disordered" evidence="2">
    <location>
        <begin position="230"/>
        <end position="414"/>
    </location>
</feature>
<dbReference type="STRING" id="4790.A0A0W8D132"/>
<evidence type="ECO:0000259" key="3">
    <source>
        <dbReference type="PROSITE" id="PS50812"/>
    </source>
</evidence>
<dbReference type="Proteomes" id="UP000052943">
    <property type="component" value="Unassembled WGS sequence"/>
</dbReference>
<feature type="compositionally biased region" description="Basic and acidic residues" evidence="2">
    <location>
        <begin position="255"/>
        <end position="278"/>
    </location>
</feature>